<dbReference type="PANTHER" id="PTHR39175:SF1">
    <property type="entry name" value="FAMILY PROTEIN, PUTATIVE (AFU_ORTHOLOGUE AFUA_3G15060)-RELATED"/>
    <property type="match status" value="1"/>
</dbReference>
<dbReference type="PANTHER" id="PTHR39175">
    <property type="entry name" value="FAMILY PROTEIN, PUTATIVE (AFU_ORTHOLOGUE AFUA_3G15060)-RELATED"/>
    <property type="match status" value="1"/>
</dbReference>
<dbReference type="InterPro" id="IPR037523">
    <property type="entry name" value="VOC_core"/>
</dbReference>
<evidence type="ECO:0000313" key="3">
    <source>
        <dbReference type="Proteomes" id="UP000076927"/>
    </source>
</evidence>
<name>A0A172TGZ1_9BACL</name>
<dbReference type="STRING" id="1178515.SY83_08525"/>
<evidence type="ECO:0000313" key="2">
    <source>
        <dbReference type="EMBL" id="ANE46315.1"/>
    </source>
</evidence>
<dbReference type="EMBL" id="CP011388">
    <property type="protein sequence ID" value="ANE46315.1"/>
    <property type="molecule type" value="Genomic_DNA"/>
</dbReference>
<sequence>MSYAFIGLDHVQLAAPEGSESVAREFYGKVLGWTEIPKPANLLKRGGVWFQCGFHQLHIGIQTDFVPAIKAHPAFQVKHLETLKATLTQQGISVTEDYERQDEGVSRFYLHDPFGNRLEFMERHYVN</sequence>
<dbReference type="RefSeq" id="WP_068605854.1">
    <property type="nucleotide sequence ID" value="NZ_CP011388.1"/>
</dbReference>
<dbReference type="InterPro" id="IPR004360">
    <property type="entry name" value="Glyas_Fos-R_dOase_dom"/>
</dbReference>
<dbReference type="Proteomes" id="UP000076927">
    <property type="component" value="Chromosome"/>
</dbReference>
<dbReference type="AlphaFoldDB" id="A0A172TGZ1"/>
<dbReference type="PATRIC" id="fig|1178515.4.peg.1699"/>
<proteinExistence type="predicted"/>
<dbReference type="SUPFAM" id="SSF54593">
    <property type="entry name" value="Glyoxalase/Bleomycin resistance protein/Dihydroxybiphenyl dioxygenase"/>
    <property type="match status" value="1"/>
</dbReference>
<accession>A0A172TGZ1</accession>
<dbReference type="OrthoDB" id="9813630at2"/>
<dbReference type="InterPro" id="IPR029068">
    <property type="entry name" value="Glyas_Bleomycin-R_OHBP_Dase"/>
</dbReference>
<dbReference type="PROSITE" id="PS51819">
    <property type="entry name" value="VOC"/>
    <property type="match status" value="1"/>
</dbReference>
<feature type="domain" description="VOC" evidence="1">
    <location>
        <begin position="7"/>
        <end position="123"/>
    </location>
</feature>
<dbReference type="KEGG" id="pswu:SY83_08525"/>
<evidence type="ECO:0000259" key="1">
    <source>
        <dbReference type="PROSITE" id="PS51819"/>
    </source>
</evidence>
<protein>
    <submittedName>
        <fullName evidence="2">Glyoxalase</fullName>
    </submittedName>
</protein>
<gene>
    <name evidence="2" type="ORF">SY83_08525</name>
</gene>
<keyword evidence="3" id="KW-1185">Reference proteome</keyword>
<dbReference type="Pfam" id="PF00903">
    <property type="entry name" value="Glyoxalase"/>
    <property type="match status" value="1"/>
</dbReference>
<reference evidence="2 3" key="1">
    <citation type="submission" date="2015-01" db="EMBL/GenBank/DDBJ databases">
        <title>Paenibacillus swuensis/DY6/whole genome sequencing.</title>
        <authorList>
            <person name="Kim M.K."/>
            <person name="Srinivasan S."/>
            <person name="Lee J.-J."/>
        </authorList>
    </citation>
    <scope>NUCLEOTIDE SEQUENCE [LARGE SCALE GENOMIC DNA]</scope>
    <source>
        <strain evidence="2 3">DY6</strain>
    </source>
</reference>
<organism evidence="2 3">
    <name type="scientific">Paenibacillus swuensis</name>
    <dbReference type="NCBI Taxonomy" id="1178515"/>
    <lineage>
        <taxon>Bacteria</taxon>
        <taxon>Bacillati</taxon>
        <taxon>Bacillota</taxon>
        <taxon>Bacilli</taxon>
        <taxon>Bacillales</taxon>
        <taxon>Paenibacillaceae</taxon>
        <taxon>Paenibacillus</taxon>
    </lineage>
</organism>
<dbReference type="Gene3D" id="3.10.180.10">
    <property type="entry name" value="2,3-Dihydroxybiphenyl 1,2-Dioxygenase, domain 1"/>
    <property type="match status" value="1"/>
</dbReference>